<dbReference type="InterPro" id="IPR051531">
    <property type="entry name" value="N-acetyltransferase"/>
</dbReference>
<dbReference type="PROSITE" id="PS51186">
    <property type="entry name" value="GNAT"/>
    <property type="match status" value="1"/>
</dbReference>
<dbReference type="STRING" id="1202724.AM493_09330"/>
<keyword evidence="3" id="KW-1185">Reference proteome</keyword>
<dbReference type="Gene3D" id="3.40.630.30">
    <property type="match status" value="1"/>
</dbReference>
<dbReference type="EMBL" id="LIYD01000005">
    <property type="protein sequence ID" value="KOS06209.1"/>
    <property type="molecule type" value="Genomic_DNA"/>
</dbReference>
<comment type="caution">
    <text evidence="2">The sequence shown here is derived from an EMBL/GenBank/DDBJ whole genome shotgun (WGS) entry which is preliminary data.</text>
</comment>
<evidence type="ECO:0000313" key="3">
    <source>
        <dbReference type="Proteomes" id="UP000037755"/>
    </source>
</evidence>
<dbReference type="OrthoDB" id="9788916at2"/>
<dbReference type="GO" id="GO:0016747">
    <property type="term" value="F:acyltransferase activity, transferring groups other than amino-acyl groups"/>
    <property type="evidence" value="ECO:0007669"/>
    <property type="project" value="InterPro"/>
</dbReference>
<name>A0A0M9VIA3_9FLAO</name>
<sequence length="172" mass="19901">MKRLESERLYYREFQLKDALLIFELDSNPLVHRYLGNKPYTQMSQAQDYVAFVMQQYEQNGVGRMATFLKETDEFIGWAGLKLVENLNGRDRFYDVGYRLLPQFWGKGYATESAKFFVDYGFTVLNIPVIIGMADSANTASRRALEKTGLVQTETFDYDGETVWLEITNPAI</sequence>
<feature type="domain" description="N-acetyltransferase" evidence="1">
    <location>
        <begin position="9"/>
        <end position="170"/>
    </location>
</feature>
<dbReference type="InterPro" id="IPR016181">
    <property type="entry name" value="Acyl_CoA_acyltransferase"/>
</dbReference>
<dbReference type="AlphaFoldDB" id="A0A0M9VIA3"/>
<dbReference type="Pfam" id="PF13302">
    <property type="entry name" value="Acetyltransf_3"/>
    <property type="match status" value="1"/>
</dbReference>
<evidence type="ECO:0000259" key="1">
    <source>
        <dbReference type="PROSITE" id="PS51186"/>
    </source>
</evidence>
<dbReference type="Proteomes" id="UP000037755">
    <property type="component" value="Unassembled WGS sequence"/>
</dbReference>
<dbReference type="PATRIC" id="fig|1202724.3.peg.1937"/>
<gene>
    <name evidence="2" type="ORF">AM493_09330</name>
</gene>
<reference evidence="2 3" key="1">
    <citation type="submission" date="2015-08" db="EMBL/GenBank/DDBJ databases">
        <title>Whole genome sequence of Flavobacterium akiainvivens IK-1T, from decaying Wikstroemia oahuensis, an endemic Hawaiian shrub.</title>
        <authorList>
            <person name="Wan X."/>
            <person name="Hou S."/>
            <person name="Saito J."/>
            <person name="Donachie S."/>
        </authorList>
    </citation>
    <scope>NUCLEOTIDE SEQUENCE [LARGE SCALE GENOMIC DNA]</scope>
    <source>
        <strain evidence="2 3">IK-1</strain>
    </source>
</reference>
<dbReference type="RefSeq" id="WP_054407706.1">
    <property type="nucleotide sequence ID" value="NZ_FOYA01000014.1"/>
</dbReference>
<organism evidence="2 3">
    <name type="scientific">Flavobacterium akiainvivens</name>
    <dbReference type="NCBI Taxonomy" id="1202724"/>
    <lineage>
        <taxon>Bacteria</taxon>
        <taxon>Pseudomonadati</taxon>
        <taxon>Bacteroidota</taxon>
        <taxon>Flavobacteriia</taxon>
        <taxon>Flavobacteriales</taxon>
        <taxon>Flavobacteriaceae</taxon>
        <taxon>Flavobacterium</taxon>
    </lineage>
</organism>
<dbReference type="PANTHER" id="PTHR43792:SF16">
    <property type="entry name" value="N-ACETYLTRANSFERASE DOMAIN-CONTAINING PROTEIN"/>
    <property type="match status" value="1"/>
</dbReference>
<protein>
    <recommendedName>
        <fullName evidence="1">N-acetyltransferase domain-containing protein</fullName>
    </recommendedName>
</protein>
<accession>A0A0M9VIA3</accession>
<proteinExistence type="predicted"/>
<dbReference type="PANTHER" id="PTHR43792">
    <property type="entry name" value="GNAT FAMILY, PUTATIVE (AFU_ORTHOLOGUE AFUA_3G00765)-RELATED-RELATED"/>
    <property type="match status" value="1"/>
</dbReference>
<dbReference type="InterPro" id="IPR000182">
    <property type="entry name" value="GNAT_dom"/>
</dbReference>
<evidence type="ECO:0000313" key="2">
    <source>
        <dbReference type="EMBL" id="KOS06209.1"/>
    </source>
</evidence>
<dbReference type="SUPFAM" id="SSF55729">
    <property type="entry name" value="Acyl-CoA N-acyltransferases (Nat)"/>
    <property type="match status" value="1"/>
</dbReference>